<dbReference type="VEuPathDB" id="TrichDB:TVAGG3_0532190"/>
<evidence type="ECO:0000313" key="2">
    <source>
        <dbReference type="EMBL" id="EAY21050.1"/>
    </source>
</evidence>
<feature type="compositionally biased region" description="Polar residues" evidence="1">
    <location>
        <begin position="45"/>
        <end position="54"/>
    </location>
</feature>
<dbReference type="VEuPathDB" id="TrichDB:TVAG_173080"/>
<dbReference type="Gene3D" id="1.25.40.180">
    <property type="match status" value="1"/>
</dbReference>
<dbReference type="InParanoid" id="A2DF58"/>
<dbReference type="SUPFAM" id="SSF48371">
    <property type="entry name" value="ARM repeat"/>
    <property type="match status" value="1"/>
</dbReference>
<proteinExistence type="predicted"/>
<accession>A2DF58</accession>
<keyword evidence="3" id="KW-1185">Reference proteome</keyword>
<dbReference type="EMBL" id="DS113193">
    <property type="protein sequence ID" value="EAY21050.1"/>
    <property type="molecule type" value="Genomic_DNA"/>
</dbReference>
<dbReference type="Proteomes" id="UP000001542">
    <property type="component" value="Unassembled WGS sequence"/>
</dbReference>
<feature type="region of interest" description="Disordered" evidence="1">
    <location>
        <begin position="1"/>
        <end position="54"/>
    </location>
</feature>
<dbReference type="KEGG" id="tva:5466598"/>
<organism evidence="2 3">
    <name type="scientific">Trichomonas vaginalis (strain ATCC PRA-98 / G3)</name>
    <dbReference type="NCBI Taxonomy" id="412133"/>
    <lineage>
        <taxon>Eukaryota</taxon>
        <taxon>Metamonada</taxon>
        <taxon>Parabasalia</taxon>
        <taxon>Trichomonadida</taxon>
        <taxon>Trichomonadidae</taxon>
        <taxon>Trichomonas</taxon>
    </lineage>
</organism>
<protein>
    <submittedName>
        <fullName evidence="2">Uncharacterized protein</fullName>
    </submittedName>
</protein>
<feature type="compositionally biased region" description="Polar residues" evidence="1">
    <location>
        <begin position="7"/>
        <end position="16"/>
    </location>
</feature>
<dbReference type="InterPro" id="IPR016024">
    <property type="entry name" value="ARM-type_fold"/>
</dbReference>
<dbReference type="AlphaFoldDB" id="A2DF58"/>
<dbReference type="SMR" id="A2DF58"/>
<name>A2DF58_TRIV3</name>
<evidence type="ECO:0000313" key="3">
    <source>
        <dbReference type="Proteomes" id="UP000001542"/>
    </source>
</evidence>
<gene>
    <name evidence="2" type="ORF">TVAG_173080</name>
</gene>
<feature type="region of interest" description="Disordered" evidence="1">
    <location>
        <begin position="144"/>
        <end position="171"/>
    </location>
</feature>
<dbReference type="OrthoDB" id="10588459at2759"/>
<evidence type="ECO:0000256" key="1">
    <source>
        <dbReference type="SAM" id="MobiDB-lite"/>
    </source>
</evidence>
<reference evidence="2" key="2">
    <citation type="journal article" date="2007" name="Science">
        <title>Draft genome sequence of the sexually transmitted pathogen Trichomonas vaginalis.</title>
        <authorList>
            <person name="Carlton J.M."/>
            <person name="Hirt R.P."/>
            <person name="Silva J.C."/>
            <person name="Delcher A.L."/>
            <person name="Schatz M."/>
            <person name="Zhao Q."/>
            <person name="Wortman J.R."/>
            <person name="Bidwell S.L."/>
            <person name="Alsmark U.C.M."/>
            <person name="Besteiro S."/>
            <person name="Sicheritz-Ponten T."/>
            <person name="Noel C.J."/>
            <person name="Dacks J.B."/>
            <person name="Foster P.G."/>
            <person name="Simillion C."/>
            <person name="Van de Peer Y."/>
            <person name="Miranda-Saavedra D."/>
            <person name="Barton G.J."/>
            <person name="Westrop G.D."/>
            <person name="Mueller S."/>
            <person name="Dessi D."/>
            <person name="Fiori P.L."/>
            <person name="Ren Q."/>
            <person name="Paulsen I."/>
            <person name="Zhang H."/>
            <person name="Bastida-Corcuera F.D."/>
            <person name="Simoes-Barbosa A."/>
            <person name="Brown M.T."/>
            <person name="Hayes R.D."/>
            <person name="Mukherjee M."/>
            <person name="Okumura C.Y."/>
            <person name="Schneider R."/>
            <person name="Smith A.J."/>
            <person name="Vanacova S."/>
            <person name="Villalvazo M."/>
            <person name="Haas B.J."/>
            <person name="Pertea M."/>
            <person name="Feldblyum T.V."/>
            <person name="Utterback T.R."/>
            <person name="Shu C.L."/>
            <person name="Osoegawa K."/>
            <person name="de Jong P.J."/>
            <person name="Hrdy I."/>
            <person name="Horvathova L."/>
            <person name="Zubacova Z."/>
            <person name="Dolezal P."/>
            <person name="Malik S.B."/>
            <person name="Logsdon J.M. Jr."/>
            <person name="Henze K."/>
            <person name="Gupta A."/>
            <person name="Wang C.C."/>
            <person name="Dunne R.L."/>
            <person name="Upcroft J.A."/>
            <person name="Upcroft P."/>
            <person name="White O."/>
            <person name="Salzberg S.L."/>
            <person name="Tang P."/>
            <person name="Chiu C.-H."/>
            <person name="Lee Y.-S."/>
            <person name="Embley T.M."/>
            <person name="Coombs G.H."/>
            <person name="Mottram J.C."/>
            <person name="Tachezy J."/>
            <person name="Fraser-Liggett C.M."/>
            <person name="Johnson P.J."/>
        </authorList>
    </citation>
    <scope>NUCLEOTIDE SEQUENCE [LARGE SCALE GENOMIC DNA]</scope>
    <source>
        <strain evidence="2">G3</strain>
    </source>
</reference>
<dbReference type="RefSeq" id="XP_001582036.1">
    <property type="nucleotide sequence ID" value="XM_001581986.1"/>
</dbReference>
<reference evidence="2" key="1">
    <citation type="submission" date="2006-10" db="EMBL/GenBank/DDBJ databases">
        <authorList>
            <person name="Amadeo P."/>
            <person name="Zhao Q."/>
            <person name="Wortman J."/>
            <person name="Fraser-Liggett C."/>
            <person name="Carlton J."/>
        </authorList>
    </citation>
    <scope>NUCLEOTIDE SEQUENCE</scope>
    <source>
        <strain evidence="2">G3</strain>
    </source>
</reference>
<sequence length="681" mass="77597">MNRVPRSASQLFSSKKQQPRPGGNKQREEKPVHQITVEPRKKPQTPLTPFDIQNSYKPTKQFTITRSISKSISFSKNGVDLNITPSVSESDLAQSIPLSPSLEFPVKDYYTVEDMLAMKPANYTTKLMTPGFIMLLHLKSIKTNQNQSDQMPKKKKPQRPKQPLTGQPKLLAHDGDRFISSAAAKNVGLYDEKSPEALSAAAQRILNRLNSRNIEKSVIDVKNLNIGYEAVIGLLLDRATMDTEFPERNLQLTNFITYAIVYANESPGFGELLISMSYDAANKLIGESQTVPIASFQCIAVWLSALFNAGMGPEHALYQFFNDVMRNEPRERAIDVIRCGMYICGKKVGPNFEIFYKFLKDHPSHFGYKRFLVEELFNLKDNKWDRRALDPKVQTTGLRIEFGKKQEEEQKEDPHDVDDAETLEQEFRSWLNEEDIQFTKFRPEQIIRLTLRQLPRHFKDANDFVQYAASCLSNISKDSGRLTDIIRDYFDVYQENVRVEESPGLWTLFFMQLSAYMVEGLVKFSFIHEMIMKAMESEHPPRMKNAVFKIAEITGAPLENVLNLMDAIPETVKSDPEFIQGCVALAEYTVPEGIDEIEAGKSGIVQAGVIIRDAVVAALQDEVEDPLTFLESKKNVFRGLFEVYGRNMINVAKHVVDLYQFPTERREQLVSGIEKNIFEAE</sequence>